<feature type="transmembrane region" description="Helical" evidence="1">
    <location>
        <begin position="40"/>
        <end position="62"/>
    </location>
</feature>
<keyword evidence="1" id="KW-0812">Transmembrane</keyword>
<keyword evidence="3" id="KW-1185">Reference proteome</keyword>
<evidence type="ECO:0000313" key="2">
    <source>
        <dbReference type="EMBL" id="ADP33625.1"/>
    </source>
</evidence>
<keyword evidence="1" id="KW-1133">Transmembrane helix</keyword>
<proteinExistence type="predicted"/>
<gene>
    <name evidence="2" type="ordered locus">BATR1942_13515</name>
</gene>
<dbReference type="EMBL" id="CP002207">
    <property type="protein sequence ID" value="ADP33625.1"/>
    <property type="molecule type" value="Genomic_DNA"/>
</dbReference>
<accession>A0ABM5M0G3</accession>
<evidence type="ECO:0000256" key="1">
    <source>
        <dbReference type="SAM" id="Phobius"/>
    </source>
</evidence>
<sequence>MKQAVMKHLIIAGLSSAVLFLLMYIEVVQPEFSSSIGSTFPHYFIHSFLLIGLPLGLFTDAVQRLLQLKRPHTLLTKLGLYLAIVYISWESAAGFAAGLLIYFLIECAFFSVSRTKENTFSM</sequence>
<name>A0ABM5M0G3_BACA1</name>
<organism evidence="2 3">
    <name type="scientific">Bacillus atrophaeus (strain 1942)</name>
    <dbReference type="NCBI Taxonomy" id="720555"/>
    <lineage>
        <taxon>Bacteria</taxon>
        <taxon>Bacillati</taxon>
        <taxon>Bacillota</taxon>
        <taxon>Bacilli</taxon>
        <taxon>Bacillales</taxon>
        <taxon>Bacillaceae</taxon>
        <taxon>Bacillus</taxon>
    </lineage>
</organism>
<protein>
    <submittedName>
        <fullName evidence="2">Transporter</fullName>
    </submittedName>
</protein>
<reference evidence="2 3" key="1">
    <citation type="journal article" date="2011" name="Front. Microbiol.">
        <title>Genomic signatures of strain selection and enhancement in Bacillus atrophaeus var. globigii, a historical biowarfare simulant.</title>
        <authorList>
            <person name="Gibbons H.S."/>
            <person name="Broomall S.M."/>
            <person name="McNew L.A."/>
            <person name="Daligault H."/>
            <person name="Chapman C."/>
            <person name="Bruce D."/>
            <person name="Karavis M."/>
            <person name="Krepps M."/>
            <person name="McGregor P.A."/>
            <person name="Hong C."/>
            <person name="Park K.H."/>
            <person name="Akmal A."/>
            <person name="Feldman A."/>
            <person name="Lin J.S."/>
            <person name="Chang W.E."/>
            <person name="Higgs B.W."/>
            <person name="Demirev P."/>
            <person name="Lindquist J."/>
            <person name="Liem A."/>
            <person name="Fochler E."/>
            <person name="Read T.D."/>
            <person name="Tapia R."/>
            <person name="Johnson S."/>
            <person name="Bishop-Lilly K.A."/>
            <person name="Detter C."/>
            <person name="Han C."/>
            <person name="Sozhamannan S."/>
            <person name="Rosenzweig C.N."/>
            <person name="Skowronski E.W."/>
        </authorList>
    </citation>
    <scope>NUCLEOTIDE SEQUENCE [LARGE SCALE GENOMIC DNA]</scope>
    <source>
        <strain evidence="2 3">1942</strain>
    </source>
</reference>
<keyword evidence="1" id="KW-0472">Membrane</keyword>
<dbReference type="RefSeq" id="WP_003327191.1">
    <property type="nucleotide sequence ID" value="NC_014639.1"/>
</dbReference>
<evidence type="ECO:0000313" key="3">
    <source>
        <dbReference type="Proteomes" id="UP000006867"/>
    </source>
</evidence>
<dbReference type="Proteomes" id="UP000006867">
    <property type="component" value="Chromosome"/>
</dbReference>